<accession>A0AAV1SHU3</accession>
<name>A0AAV1SHU3_9ROSI</name>
<reference evidence="1 2" key="1">
    <citation type="submission" date="2024-01" db="EMBL/GenBank/DDBJ databases">
        <authorList>
            <person name="Waweru B."/>
        </authorList>
    </citation>
    <scope>NUCLEOTIDE SEQUENCE [LARGE SCALE GENOMIC DNA]</scope>
</reference>
<comment type="caution">
    <text evidence="1">The sequence shown here is derived from an EMBL/GenBank/DDBJ whole genome shotgun (WGS) entry which is preliminary data.</text>
</comment>
<keyword evidence="2" id="KW-1185">Reference proteome</keyword>
<proteinExistence type="predicted"/>
<dbReference type="AlphaFoldDB" id="A0AAV1SHU3"/>
<dbReference type="EMBL" id="CAWUPB010001184">
    <property type="protein sequence ID" value="CAK7351113.1"/>
    <property type="molecule type" value="Genomic_DNA"/>
</dbReference>
<organism evidence="1 2">
    <name type="scientific">Dovyalis caffra</name>
    <dbReference type="NCBI Taxonomy" id="77055"/>
    <lineage>
        <taxon>Eukaryota</taxon>
        <taxon>Viridiplantae</taxon>
        <taxon>Streptophyta</taxon>
        <taxon>Embryophyta</taxon>
        <taxon>Tracheophyta</taxon>
        <taxon>Spermatophyta</taxon>
        <taxon>Magnoliopsida</taxon>
        <taxon>eudicotyledons</taxon>
        <taxon>Gunneridae</taxon>
        <taxon>Pentapetalae</taxon>
        <taxon>rosids</taxon>
        <taxon>fabids</taxon>
        <taxon>Malpighiales</taxon>
        <taxon>Salicaceae</taxon>
        <taxon>Flacourtieae</taxon>
        <taxon>Dovyalis</taxon>
    </lineage>
</organism>
<dbReference type="Proteomes" id="UP001314170">
    <property type="component" value="Unassembled WGS sequence"/>
</dbReference>
<evidence type="ECO:0000313" key="2">
    <source>
        <dbReference type="Proteomes" id="UP001314170"/>
    </source>
</evidence>
<evidence type="ECO:0000313" key="1">
    <source>
        <dbReference type="EMBL" id="CAK7351113.1"/>
    </source>
</evidence>
<sequence length="131" mass="15138">MARRKLKLCPMMGKPKEPGGTFFELILVRRRYSGRMNRRSMGKNITGLIVTRKICATVIANYDRLHKSSQKRIIGITGNAYKFFHKMLRPKVVGEATKKVFLTHQNTSQDQLLYVGKKRYHSDNSMYVQAS</sequence>
<protein>
    <submittedName>
        <fullName evidence="1">Uncharacterized protein</fullName>
    </submittedName>
</protein>
<gene>
    <name evidence="1" type="ORF">DCAF_LOCUS23691</name>
</gene>